<dbReference type="AlphaFoldDB" id="A0A3R7PZN5"/>
<gene>
    <name evidence="2" type="ORF">C7M84_017402</name>
</gene>
<comment type="caution">
    <text evidence="2">The sequence shown here is derived from an EMBL/GenBank/DDBJ whole genome shotgun (WGS) entry which is preliminary data.</text>
</comment>
<keyword evidence="3" id="KW-1185">Reference proteome</keyword>
<evidence type="ECO:0000256" key="1">
    <source>
        <dbReference type="SAM" id="SignalP"/>
    </source>
</evidence>
<feature type="signal peptide" evidence="1">
    <location>
        <begin position="1"/>
        <end position="23"/>
    </location>
</feature>
<dbReference type="EMBL" id="QCYY01003214">
    <property type="protein sequence ID" value="ROT64660.1"/>
    <property type="molecule type" value="Genomic_DNA"/>
</dbReference>
<keyword evidence="1" id="KW-0732">Signal</keyword>
<reference evidence="2 3" key="2">
    <citation type="submission" date="2019-01" db="EMBL/GenBank/DDBJ databases">
        <title>The decoding of complex shrimp genome reveals the adaptation for benthos swimmer, frequently molting mechanism and breeding impact on genome.</title>
        <authorList>
            <person name="Sun Y."/>
            <person name="Gao Y."/>
            <person name="Yu Y."/>
        </authorList>
    </citation>
    <scope>NUCLEOTIDE SEQUENCE [LARGE SCALE GENOMIC DNA]</scope>
    <source>
        <tissue evidence="2">Muscle</tissue>
    </source>
</reference>
<organism evidence="2 3">
    <name type="scientific">Penaeus vannamei</name>
    <name type="common">Whiteleg shrimp</name>
    <name type="synonym">Litopenaeus vannamei</name>
    <dbReference type="NCBI Taxonomy" id="6689"/>
    <lineage>
        <taxon>Eukaryota</taxon>
        <taxon>Metazoa</taxon>
        <taxon>Ecdysozoa</taxon>
        <taxon>Arthropoda</taxon>
        <taxon>Crustacea</taxon>
        <taxon>Multicrustacea</taxon>
        <taxon>Malacostraca</taxon>
        <taxon>Eumalacostraca</taxon>
        <taxon>Eucarida</taxon>
        <taxon>Decapoda</taxon>
        <taxon>Dendrobranchiata</taxon>
        <taxon>Penaeoidea</taxon>
        <taxon>Penaeidae</taxon>
        <taxon>Penaeus</taxon>
    </lineage>
</organism>
<dbReference type="Proteomes" id="UP000283509">
    <property type="component" value="Unassembled WGS sequence"/>
</dbReference>
<evidence type="ECO:0000313" key="3">
    <source>
        <dbReference type="Proteomes" id="UP000283509"/>
    </source>
</evidence>
<accession>A0A3R7PZN5</accession>
<reference evidence="2 3" key="1">
    <citation type="submission" date="2018-04" db="EMBL/GenBank/DDBJ databases">
        <authorList>
            <person name="Zhang X."/>
            <person name="Yuan J."/>
            <person name="Li F."/>
            <person name="Xiang J."/>
        </authorList>
    </citation>
    <scope>NUCLEOTIDE SEQUENCE [LARGE SCALE GENOMIC DNA]</scope>
    <source>
        <tissue evidence="2">Muscle</tissue>
    </source>
</reference>
<proteinExistence type="predicted"/>
<evidence type="ECO:0000313" key="2">
    <source>
        <dbReference type="EMBL" id="ROT64660.1"/>
    </source>
</evidence>
<protein>
    <submittedName>
        <fullName evidence="2">Uncharacterized protein</fullName>
    </submittedName>
</protein>
<feature type="chain" id="PRO_5018767466" evidence="1">
    <location>
        <begin position="24"/>
        <end position="663"/>
    </location>
</feature>
<sequence length="663" mass="71805">MPLSLSLLIHPLLLLSSFSPVHNFPPNSVASLLPLIHPPLSFSPHSSTSLLRLSHSSTRSTSQTHRLLLLSSFSPLSFLPHSIHLSPLSLIHKSPLSLSLLIHHSLTSLPHSSTPLINFLPTHSPLPSSPPHQSTPPLYLIHPPLSFLLHSSPLSSLPLFIHLSPSLLIHQLSPSLPHSSTSRPSLLDYPARLIISSQPTRLSPSLLIHPPAHTFLPNPLPLSFSLNSSSAHTSYPTQRLSPSLSFITSLLSLLIIHPRPPSLLIHSTSLLLLSLLFIPSFPYLSSSTSLLLSSPSLSPSLSFIDRLSFSSSFIHYLLLSSSSPLSLLCLIIHLSHLSSYHPPISSSSFLSTSRPSSPHSSTSLLLSHSSTSLLSLSFITSPSPPIHPPLSFFLIHPRSLFSFHLSPSLLIHPPPPSLLIHSTSLLLLIHPPLLSSHSSISLLPPSFTTPLFSPHSCHLSPSLLNSSTSLLLSSFIPPLFLLLIHATLSPFSPHSSPLIISSKPTRLSPSLLIHPPLSFSPIITRHTSSQTHRLSLLTYSLHLLSSFIPPPSSLLIIHPLYFPHYPPHSFLPFIPLSFSPHSSTSLLLSSFIHLSPSLLIHPPLSFSPHSSPAHTSPNAHPSSSFIHLLSSSSSTLSPHSIHLSPSLPSLHPLSSLLSSFTTR</sequence>
<name>A0A3R7PZN5_PENVA</name>